<evidence type="ECO:0000313" key="3">
    <source>
        <dbReference type="EMBL" id="KAF2173882.1"/>
    </source>
</evidence>
<evidence type="ECO:0000259" key="1">
    <source>
        <dbReference type="Pfam" id="PF07632"/>
    </source>
</evidence>
<dbReference type="AlphaFoldDB" id="A0A6A6D6N2"/>
<evidence type="ECO:0000313" key="4">
    <source>
        <dbReference type="Proteomes" id="UP000799537"/>
    </source>
</evidence>
<dbReference type="OrthoDB" id="3592035at2759"/>
<gene>
    <name evidence="3" type="ORF">M409DRAFT_16151</name>
</gene>
<sequence length="487" mass="54707">MKDQSTFRCCDDKTRVFIVSDISNEPDDAESLVRYLLYCNEFETRGLVACTSTWMKRAVHRGDMHKIIDAYEKIVDNLNKNVHPHNQYPSAESIRALVKTGPVLYGKEALEPDVPLSEGAKLLIERLDESDRPLWILCWGGTNFLAQALQHSARLRSKMRVYALSDQDDTGAWIRHRYPDIFYIASVHGWNQYGLAAWTGISGDKFYGFDQGGPSFEKMTKEWIKENIQIGSLGAAYPDYLFIPEGDTPKFLYLIQNGLGSAEHPEWGSWGGRYLPSNAGVVSNHYADAVDRVVGADGCTHVSNQAAVWRWRDAFQDSFAARIQWILSDDNSNTNHAPIIVVNGSSQGPEPIFIEAEADSEIDLDTTGTYDPDGDELTYHWFQYKDITATQWWVDAEVHDVAFVDQDPSKPGTKVKVKLPPPDKCAVDIFTRQPQAKGQILHLILEVKYKGSPPLTSYKRVVVQVTNPRLLGGQEKPAESIAEAHRG</sequence>
<dbReference type="InterPro" id="IPR036452">
    <property type="entry name" value="Ribo_hydro-like"/>
</dbReference>
<protein>
    <recommendedName>
        <fullName evidence="5">DUF1593-domain-containing protein</fullName>
    </recommendedName>
</protein>
<keyword evidence="4" id="KW-1185">Reference proteome</keyword>
<feature type="domain" description="Cellulose-binding Sde182 nucleoside hydrolase-like" evidence="1">
    <location>
        <begin position="15"/>
        <end position="274"/>
    </location>
</feature>
<dbReference type="EMBL" id="ML993579">
    <property type="protein sequence ID" value="KAF2173882.1"/>
    <property type="molecule type" value="Genomic_DNA"/>
</dbReference>
<dbReference type="GeneID" id="54556784"/>
<dbReference type="GO" id="GO:0016799">
    <property type="term" value="F:hydrolase activity, hydrolyzing N-glycosyl compounds"/>
    <property type="evidence" value="ECO:0007669"/>
    <property type="project" value="InterPro"/>
</dbReference>
<dbReference type="InterPro" id="IPR013783">
    <property type="entry name" value="Ig-like_fold"/>
</dbReference>
<organism evidence="3 4">
    <name type="scientific">Zasmidium cellare ATCC 36951</name>
    <dbReference type="NCBI Taxonomy" id="1080233"/>
    <lineage>
        <taxon>Eukaryota</taxon>
        <taxon>Fungi</taxon>
        <taxon>Dikarya</taxon>
        <taxon>Ascomycota</taxon>
        <taxon>Pezizomycotina</taxon>
        <taxon>Dothideomycetes</taxon>
        <taxon>Dothideomycetidae</taxon>
        <taxon>Mycosphaerellales</taxon>
        <taxon>Mycosphaerellaceae</taxon>
        <taxon>Zasmidium</taxon>
    </lineage>
</organism>
<feature type="domain" description="Cellulose-binding Sde182 C-terminal" evidence="2">
    <location>
        <begin position="361"/>
        <end position="465"/>
    </location>
</feature>
<evidence type="ECO:0008006" key="5">
    <source>
        <dbReference type="Google" id="ProtNLM"/>
    </source>
</evidence>
<evidence type="ECO:0000259" key="2">
    <source>
        <dbReference type="Pfam" id="PF21027"/>
    </source>
</evidence>
<dbReference type="Pfam" id="PF07632">
    <property type="entry name" value="Sde182_NH-like"/>
    <property type="match status" value="1"/>
</dbReference>
<reference evidence="3" key="1">
    <citation type="journal article" date="2020" name="Stud. Mycol.">
        <title>101 Dothideomycetes genomes: a test case for predicting lifestyles and emergence of pathogens.</title>
        <authorList>
            <person name="Haridas S."/>
            <person name="Albert R."/>
            <person name="Binder M."/>
            <person name="Bloem J."/>
            <person name="Labutti K."/>
            <person name="Salamov A."/>
            <person name="Andreopoulos B."/>
            <person name="Baker S."/>
            <person name="Barry K."/>
            <person name="Bills G."/>
            <person name="Bluhm B."/>
            <person name="Cannon C."/>
            <person name="Castanera R."/>
            <person name="Culley D."/>
            <person name="Daum C."/>
            <person name="Ezra D."/>
            <person name="Gonzalez J."/>
            <person name="Henrissat B."/>
            <person name="Kuo A."/>
            <person name="Liang C."/>
            <person name="Lipzen A."/>
            <person name="Lutzoni F."/>
            <person name="Magnuson J."/>
            <person name="Mondo S."/>
            <person name="Nolan M."/>
            <person name="Ohm R."/>
            <person name="Pangilinan J."/>
            <person name="Park H.-J."/>
            <person name="Ramirez L."/>
            <person name="Alfaro M."/>
            <person name="Sun H."/>
            <person name="Tritt A."/>
            <person name="Yoshinaga Y."/>
            <person name="Zwiers L.-H."/>
            <person name="Turgeon B."/>
            <person name="Goodwin S."/>
            <person name="Spatafora J."/>
            <person name="Crous P."/>
            <person name="Grigoriev I."/>
        </authorList>
    </citation>
    <scope>NUCLEOTIDE SEQUENCE</scope>
    <source>
        <strain evidence="3">ATCC 36951</strain>
    </source>
</reference>
<name>A0A6A6D6N2_ZASCE</name>
<proteinExistence type="predicted"/>
<accession>A0A6A6D6N2</accession>
<dbReference type="Pfam" id="PF21027">
    <property type="entry name" value="Sde0182_C"/>
    <property type="match status" value="1"/>
</dbReference>
<dbReference type="InterPro" id="IPR048527">
    <property type="entry name" value="Sde182_C"/>
</dbReference>
<dbReference type="RefSeq" id="XP_033674771.1">
    <property type="nucleotide sequence ID" value="XM_033803512.1"/>
</dbReference>
<dbReference type="Gene3D" id="2.60.40.10">
    <property type="entry name" value="Immunoglobulins"/>
    <property type="match status" value="1"/>
</dbReference>
<dbReference type="InterPro" id="IPR011483">
    <property type="entry name" value="Sde182_NH-like"/>
</dbReference>
<dbReference type="Proteomes" id="UP000799537">
    <property type="component" value="Unassembled WGS sequence"/>
</dbReference>
<dbReference type="Gene3D" id="3.90.245.10">
    <property type="entry name" value="Ribonucleoside hydrolase-like"/>
    <property type="match status" value="1"/>
</dbReference>